<feature type="domain" description="Trigger factor ribosome-binding bacterial" evidence="12">
    <location>
        <begin position="1"/>
        <end position="141"/>
    </location>
</feature>
<evidence type="ECO:0000256" key="4">
    <source>
        <dbReference type="ARBA" id="ARBA00016902"/>
    </source>
</evidence>
<dbReference type="KEGG" id="dto:TOL2_C04360"/>
<evidence type="ECO:0000259" key="13">
    <source>
        <dbReference type="Pfam" id="PF05698"/>
    </source>
</evidence>
<dbReference type="GO" id="GO:0043335">
    <property type="term" value="P:protein unfolding"/>
    <property type="evidence" value="ECO:0007669"/>
    <property type="project" value="TreeGrafter"/>
</dbReference>
<protein>
    <recommendedName>
        <fullName evidence="4 9">Trigger factor</fullName>
        <shortName evidence="9">TF</shortName>
        <ecNumber evidence="3 9">5.2.1.8</ecNumber>
    </recommendedName>
    <alternativeName>
        <fullName evidence="8 9">PPIase</fullName>
    </alternativeName>
</protein>
<dbReference type="PATRIC" id="fig|651182.5.peg.539"/>
<comment type="catalytic activity">
    <reaction evidence="1 9">
        <text>[protein]-peptidylproline (omega=180) = [protein]-peptidylproline (omega=0)</text>
        <dbReference type="Rhea" id="RHEA:16237"/>
        <dbReference type="Rhea" id="RHEA-COMP:10747"/>
        <dbReference type="Rhea" id="RHEA-COMP:10748"/>
        <dbReference type="ChEBI" id="CHEBI:83833"/>
        <dbReference type="ChEBI" id="CHEBI:83834"/>
        <dbReference type="EC" id="5.2.1.8"/>
    </reaction>
</comment>
<keyword evidence="15" id="KW-1185">Reference proteome</keyword>
<dbReference type="Pfam" id="PF05698">
    <property type="entry name" value="Trigger_C"/>
    <property type="match status" value="1"/>
</dbReference>
<feature type="compositionally biased region" description="Basic and acidic residues" evidence="10">
    <location>
        <begin position="438"/>
        <end position="451"/>
    </location>
</feature>
<dbReference type="SUPFAM" id="SSF109998">
    <property type="entry name" value="Triger factor/SurA peptide-binding domain-like"/>
    <property type="match status" value="1"/>
</dbReference>
<dbReference type="InterPro" id="IPR027304">
    <property type="entry name" value="Trigger_fact/SurA_dom_sf"/>
</dbReference>
<dbReference type="GO" id="GO:0005737">
    <property type="term" value="C:cytoplasm"/>
    <property type="evidence" value="ECO:0007669"/>
    <property type="project" value="UniProtKB-SubCell"/>
</dbReference>
<evidence type="ECO:0000256" key="7">
    <source>
        <dbReference type="ARBA" id="ARBA00023235"/>
    </source>
</evidence>
<comment type="function">
    <text evidence="9">Involved in protein export. Acts as a chaperone by maintaining the newly synthesized protein in an open conformation. Functions as a peptidyl-prolyl cis-trans isomerase.</text>
</comment>
<accession>K0ND05</accession>
<name>K0ND05_DESTT</name>
<evidence type="ECO:0000259" key="12">
    <source>
        <dbReference type="Pfam" id="PF05697"/>
    </source>
</evidence>
<dbReference type="InterPro" id="IPR008881">
    <property type="entry name" value="Trigger_fac_ribosome-bd_bac"/>
</dbReference>
<dbReference type="EMBL" id="FO203503">
    <property type="protein sequence ID" value="CCK78605.1"/>
    <property type="molecule type" value="Genomic_DNA"/>
</dbReference>
<comment type="subcellular location">
    <subcellularLocation>
        <location evidence="9">Cytoplasm</location>
    </subcellularLocation>
    <text evidence="9">About half TF is bound to the ribosome near the polypeptide exit tunnel while the other half is free in the cytoplasm.</text>
</comment>
<keyword evidence="9" id="KW-0132">Cell division</keyword>
<dbReference type="OrthoDB" id="9767721at2"/>
<evidence type="ECO:0000256" key="9">
    <source>
        <dbReference type="HAMAP-Rule" id="MF_00303"/>
    </source>
</evidence>
<dbReference type="GO" id="GO:0044183">
    <property type="term" value="F:protein folding chaperone"/>
    <property type="evidence" value="ECO:0007669"/>
    <property type="project" value="TreeGrafter"/>
</dbReference>
<dbReference type="PANTHER" id="PTHR30560:SF3">
    <property type="entry name" value="TRIGGER FACTOR-LIKE PROTEIN TIG, CHLOROPLASTIC"/>
    <property type="match status" value="1"/>
</dbReference>
<comment type="similarity">
    <text evidence="2 9">Belongs to the FKBP-type PPIase family. Tig subfamily.</text>
</comment>
<dbReference type="GO" id="GO:0015031">
    <property type="term" value="P:protein transport"/>
    <property type="evidence" value="ECO:0007669"/>
    <property type="project" value="UniProtKB-UniRule"/>
</dbReference>
<dbReference type="InterPro" id="IPR037041">
    <property type="entry name" value="Trigger_fac_C_sf"/>
</dbReference>
<dbReference type="Gene3D" id="3.30.70.1050">
    <property type="entry name" value="Trigger factor ribosome-binding domain"/>
    <property type="match status" value="1"/>
</dbReference>
<evidence type="ECO:0000256" key="6">
    <source>
        <dbReference type="ARBA" id="ARBA00023186"/>
    </source>
</evidence>
<dbReference type="Pfam" id="PF00254">
    <property type="entry name" value="FKBP_C"/>
    <property type="match status" value="1"/>
</dbReference>
<dbReference type="InterPro" id="IPR005215">
    <property type="entry name" value="Trig_fac"/>
</dbReference>
<dbReference type="STRING" id="651182.TOL2_C04360"/>
<dbReference type="InterPro" id="IPR008880">
    <property type="entry name" value="Trigger_fac_C"/>
</dbReference>
<gene>
    <name evidence="9" type="primary">tig</name>
    <name evidence="14" type="ordered locus">TOL2_C04360</name>
</gene>
<dbReference type="InterPro" id="IPR001179">
    <property type="entry name" value="PPIase_FKBP_dom"/>
</dbReference>
<keyword evidence="6 9" id="KW-0143">Chaperone</keyword>
<dbReference type="EC" id="5.2.1.8" evidence="3 9"/>
<feature type="domain" description="PPIase FKBP-type" evidence="11">
    <location>
        <begin position="158"/>
        <end position="241"/>
    </location>
</feature>
<reference evidence="14 15" key="1">
    <citation type="journal article" date="2013" name="Environ. Microbiol.">
        <title>Complete genome, catabolic sub-proteomes and key-metabolites of Desulfobacula toluolica Tol2, a marine, aromatic compound-degrading, sulfate-reducing bacterium.</title>
        <authorList>
            <person name="Wohlbrand L."/>
            <person name="Jacob J.H."/>
            <person name="Kube M."/>
            <person name="Mussmann M."/>
            <person name="Jarling R."/>
            <person name="Beck A."/>
            <person name="Amann R."/>
            <person name="Wilkes H."/>
            <person name="Reinhardt R."/>
            <person name="Rabus R."/>
        </authorList>
    </citation>
    <scope>NUCLEOTIDE SEQUENCE [LARGE SCALE GENOMIC DNA]</scope>
    <source>
        <strain evidence="15">DSM 7467 / Tol2</strain>
    </source>
</reference>
<dbReference type="GO" id="GO:0043022">
    <property type="term" value="F:ribosome binding"/>
    <property type="evidence" value="ECO:0007669"/>
    <property type="project" value="TreeGrafter"/>
</dbReference>
<evidence type="ECO:0000256" key="8">
    <source>
        <dbReference type="ARBA" id="ARBA00029986"/>
    </source>
</evidence>
<dbReference type="Pfam" id="PF05697">
    <property type="entry name" value="Trigger_N"/>
    <property type="match status" value="1"/>
</dbReference>
<evidence type="ECO:0000256" key="3">
    <source>
        <dbReference type="ARBA" id="ARBA00013194"/>
    </source>
</evidence>
<dbReference type="SUPFAM" id="SSF54534">
    <property type="entry name" value="FKBP-like"/>
    <property type="match status" value="1"/>
</dbReference>
<dbReference type="Proteomes" id="UP000007347">
    <property type="component" value="Chromosome"/>
</dbReference>
<dbReference type="PANTHER" id="PTHR30560">
    <property type="entry name" value="TRIGGER FACTOR CHAPERONE AND PEPTIDYL-PROLYL CIS/TRANS ISOMERASE"/>
    <property type="match status" value="1"/>
</dbReference>
<dbReference type="NCBIfam" id="TIGR00115">
    <property type="entry name" value="tig"/>
    <property type="match status" value="1"/>
</dbReference>
<evidence type="ECO:0000256" key="10">
    <source>
        <dbReference type="SAM" id="MobiDB-lite"/>
    </source>
</evidence>
<proteinExistence type="inferred from homology"/>
<keyword evidence="5 9" id="KW-0697">Rotamase</keyword>
<dbReference type="GO" id="GO:0051301">
    <property type="term" value="P:cell division"/>
    <property type="evidence" value="ECO:0007669"/>
    <property type="project" value="UniProtKB-KW"/>
</dbReference>
<evidence type="ECO:0000256" key="2">
    <source>
        <dbReference type="ARBA" id="ARBA00005464"/>
    </source>
</evidence>
<evidence type="ECO:0000313" key="14">
    <source>
        <dbReference type="EMBL" id="CCK78605.1"/>
    </source>
</evidence>
<evidence type="ECO:0000313" key="15">
    <source>
        <dbReference type="Proteomes" id="UP000007347"/>
    </source>
</evidence>
<dbReference type="AlphaFoldDB" id="K0ND05"/>
<sequence>MQVKIEDKSSVKKVLSFEIPKEDVTKELNKAYNELKKKVDVKGFRKGKIPRKVLENRFSKDVHADVAPRLIQEAFIDAIKDHDLNIVGGPQMDPPELDPENAYVFDITVEVKPELDDIEFEGIALEKTKYEVSDGEIESQMYMIQKTMAKKETVQEERPVKESDFVLIDYEGFLNGESFDKTPKIENYVMGIGQGGLPKEFSEKLTGAIPVQDLDIEVPYADDYYDENLKGKTIVYKVTLKEIQEEVLPELNDDLVKDLGKFETLDDVRASIRENLGKGYEQRIKHEISEQVFQSLLEKYEFEVPEAMIEGELNGIAMEAEQAYAANNTSLEEAGLSKDVLRTQYRDVAEKQARRHLILDKVITQEKLELTDDELEKSFEEMAMGMNAPVDAVKNYFSQDPKQLEYYKHTQLEKKAVDLIIEKGNITEVEPDSLEDVAETKEADMPTEEKE</sequence>
<organism evidence="14 15">
    <name type="scientific">Desulfobacula toluolica (strain DSM 7467 / Tol2)</name>
    <dbReference type="NCBI Taxonomy" id="651182"/>
    <lineage>
        <taxon>Bacteria</taxon>
        <taxon>Pseudomonadati</taxon>
        <taxon>Thermodesulfobacteriota</taxon>
        <taxon>Desulfobacteria</taxon>
        <taxon>Desulfobacterales</taxon>
        <taxon>Desulfobacteraceae</taxon>
        <taxon>Desulfobacula</taxon>
    </lineage>
</organism>
<evidence type="ECO:0000259" key="11">
    <source>
        <dbReference type="Pfam" id="PF00254"/>
    </source>
</evidence>
<keyword evidence="9" id="KW-0963">Cytoplasm</keyword>
<dbReference type="InterPro" id="IPR036611">
    <property type="entry name" value="Trigger_fac_ribosome-bd_sf"/>
</dbReference>
<feature type="domain" description="Trigger factor C-terminal" evidence="13">
    <location>
        <begin position="264"/>
        <end position="422"/>
    </location>
</feature>
<dbReference type="SUPFAM" id="SSF102735">
    <property type="entry name" value="Trigger factor ribosome-binding domain"/>
    <property type="match status" value="1"/>
</dbReference>
<comment type="domain">
    <text evidence="9">Consists of 3 domains; the N-terminus binds the ribosome, the middle domain has PPIase activity, while the C-terminus has intrinsic chaperone activity on its own.</text>
</comment>
<dbReference type="Gene3D" id="3.10.50.40">
    <property type="match status" value="1"/>
</dbReference>
<dbReference type="GO" id="GO:0003755">
    <property type="term" value="F:peptidyl-prolyl cis-trans isomerase activity"/>
    <property type="evidence" value="ECO:0007669"/>
    <property type="project" value="UniProtKB-UniRule"/>
</dbReference>
<dbReference type="InterPro" id="IPR046357">
    <property type="entry name" value="PPIase_dom_sf"/>
</dbReference>
<dbReference type="PIRSF" id="PIRSF003095">
    <property type="entry name" value="Trigger_factor"/>
    <property type="match status" value="1"/>
</dbReference>
<evidence type="ECO:0000256" key="1">
    <source>
        <dbReference type="ARBA" id="ARBA00000971"/>
    </source>
</evidence>
<keyword evidence="9" id="KW-0131">Cell cycle</keyword>
<dbReference type="RefSeq" id="WP_014955962.1">
    <property type="nucleotide sequence ID" value="NC_018645.1"/>
</dbReference>
<feature type="region of interest" description="Disordered" evidence="10">
    <location>
        <begin position="430"/>
        <end position="451"/>
    </location>
</feature>
<keyword evidence="7 9" id="KW-0413">Isomerase</keyword>
<dbReference type="GO" id="GO:0051083">
    <property type="term" value="P:'de novo' cotranslational protein folding"/>
    <property type="evidence" value="ECO:0007669"/>
    <property type="project" value="TreeGrafter"/>
</dbReference>
<evidence type="ECO:0000256" key="5">
    <source>
        <dbReference type="ARBA" id="ARBA00023110"/>
    </source>
</evidence>
<dbReference type="HAMAP" id="MF_00303">
    <property type="entry name" value="Trigger_factor_Tig"/>
    <property type="match status" value="1"/>
</dbReference>
<dbReference type="Gene3D" id="1.10.3120.10">
    <property type="entry name" value="Trigger factor, C-terminal domain"/>
    <property type="match status" value="1"/>
</dbReference>
<dbReference type="HOGENOM" id="CLU_033058_3_1_7"/>